<protein>
    <submittedName>
        <fullName evidence="1">Uncharacterized protein</fullName>
    </submittedName>
</protein>
<organism evidence="1">
    <name type="scientific">Octopus bimaculoides</name>
    <name type="common">California two-spotted octopus</name>
    <dbReference type="NCBI Taxonomy" id="37653"/>
    <lineage>
        <taxon>Eukaryota</taxon>
        <taxon>Metazoa</taxon>
        <taxon>Spiralia</taxon>
        <taxon>Lophotrochozoa</taxon>
        <taxon>Mollusca</taxon>
        <taxon>Cephalopoda</taxon>
        <taxon>Coleoidea</taxon>
        <taxon>Octopodiformes</taxon>
        <taxon>Octopoda</taxon>
        <taxon>Incirrata</taxon>
        <taxon>Octopodidae</taxon>
        <taxon>Octopus</taxon>
    </lineage>
</organism>
<proteinExistence type="predicted"/>
<accession>A0A0L8GVC3</accession>
<dbReference type="EMBL" id="KQ420273">
    <property type="protein sequence ID" value="KOF80774.1"/>
    <property type="molecule type" value="Genomic_DNA"/>
</dbReference>
<sequence length="97" mass="11122">MTQPTCASIENGHKKIMMILYYLNEHNSNGLVKNCWECMTINKCSEYLLAEHISICISLNTITIHATTMGELLCSHWTCLKQKLSLTFHSIIFKTNK</sequence>
<reference evidence="1" key="1">
    <citation type="submission" date="2015-07" db="EMBL/GenBank/DDBJ databases">
        <title>MeaNS - Measles Nucleotide Surveillance Program.</title>
        <authorList>
            <person name="Tran T."/>
            <person name="Druce J."/>
        </authorList>
    </citation>
    <scope>NUCLEOTIDE SEQUENCE</scope>
    <source>
        <strain evidence="1">UCB-OBI-ISO-001</strain>
        <tissue evidence="1">Gonad</tissue>
    </source>
</reference>
<gene>
    <name evidence="1" type="ORF">OCBIM_22027431mg</name>
</gene>
<name>A0A0L8GVC3_OCTBM</name>
<evidence type="ECO:0000313" key="1">
    <source>
        <dbReference type="EMBL" id="KOF80774.1"/>
    </source>
</evidence>
<dbReference type="AlphaFoldDB" id="A0A0L8GVC3"/>